<dbReference type="Proteomes" id="UP000014480">
    <property type="component" value="Unassembled WGS sequence"/>
</dbReference>
<feature type="compositionally biased region" description="Polar residues" evidence="1">
    <location>
        <begin position="17"/>
        <end position="38"/>
    </location>
</feature>
<evidence type="ECO:0000256" key="1">
    <source>
        <dbReference type="SAM" id="MobiDB-lite"/>
    </source>
</evidence>
<dbReference type="AlphaFoldDB" id="A0A484FWG0"/>
<feature type="region of interest" description="Disordered" evidence="1">
    <location>
        <begin position="12"/>
        <end position="48"/>
    </location>
</feature>
<dbReference type="EMBL" id="AMCV02000010">
    <property type="protein sequence ID" value="TDZ22380.1"/>
    <property type="molecule type" value="Genomic_DNA"/>
</dbReference>
<comment type="caution">
    <text evidence="2">The sequence shown here is derived from an EMBL/GenBank/DDBJ whole genome shotgun (WGS) entry which is preliminary data.</text>
</comment>
<evidence type="ECO:0000313" key="2">
    <source>
        <dbReference type="EMBL" id="TDZ22380.1"/>
    </source>
</evidence>
<reference evidence="3" key="1">
    <citation type="journal article" date="2013" name="New Phytol.">
        <title>Comparative genomic and transcriptomic analyses reveal the hemibiotrophic stage shift of Colletotrichum fungi.</title>
        <authorList>
            <person name="Gan P."/>
            <person name="Ikeda K."/>
            <person name="Irieda H."/>
            <person name="Narusaka M."/>
            <person name="O'Connell R.J."/>
            <person name="Narusaka Y."/>
            <person name="Takano Y."/>
            <person name="Kubo Y."/>
            <person name="Shirasu K."/>
        </authorList>
    </citation>
    <scope>NUCLEOTIDE SEQUENCE [LARGE SCALE GENOMIC DNA]</scope>
    <source>
        <strain evidence="3">104-T / ATCC 96160 / CBS 514.97 / LARS 414 / MAFF 240422</strain>
    </source>
</reference>
<name>A0A484FWG0_COLOR</name>
<proteinExistence type="predicted"/>
<protein>
    <submittedName>
        <fullName evidence="2">Uncharacterized protein</fullName>
    </submittedName>
</protein>
<keyword evidence="3" id="KW-1185">Reference proteome</keyword>
<evidence type="ECO:0000313" key="3">
    <source>
        <dbReference type="Proteomes" id="UP000014480"/>
    </source>
</evidence>
<gene>
    <name evidence="2" type="ORF">Cob_v004504</name>
</gene>
<organism evidence="2 3">
    <name type="scientific">Colletotrichum orbiculare (strain 104-T / ATCC 96160 / CBS 514.97 / LARS 414 / MAFF 240422)</name>
    <name type="common">Cucumber anthracnose fungus</name>
    <name type="synonym">Colletotrichum lagenarium</name>
    <dbReference type="NCBI Taxonomy" id="1213857"/>
    <lineage>
        <taxon>Eukaryota</taxon>
        <taxon>Fungi</taxon>
        <taxon>Dikarya</taxon>
        <taxon>Ascomycota</taxon>
        <taxon>Pezizomycotina</taxon>
        <taxon>Sordariomycetes</taxon>
        <taxon>Hypocreomycetidae</taxon>
        <taxon>Glomerellales</taxon>
        <taxon>Glomerellaceae</taxon>
        <taxon>Colletotrichum</taxon>
        <taxon>Colletotrichum orbiculare species complex</taxon>
    </lineage>
</organism>
<reference evidence="3" key="2">
    <citation type="journal article" date="2019" name="Mol. Plant Microbe Interact.">
        <title>Genome sequence resources for four phytopathogenic fungi from the Colletotrichum orbiculare species complex.</title>
        <authorList>
            <person name="Gan P."/>
            <person name="Tsushima A."/>
            <person name="Narusaka M."/>
            <person name="Narusaka Y."/>
            <person name="Takano Y."/>
            <person name="Kubo Y."/>
            <person name="Shirasu K."/>
        </authorList>
    </citation>
    <scope>GENOME REANNOTATION</scope>
    <source>
        <strain evidence="3">104-T / ATCC 96160 / CBS 514.97 / LARS 414 / MAFF 240422</strain>
    </source>
</reference>
<accession>A0A484FWG0</accession>
<sequence length="180" mass="18816">MGHPKNAVAAFVGVTQEAPQRSAPINPSFQGRPSSTPPGSGFIPYNDDTRGVLSDGVKHGNTGFAPRALSAVEGAGHRCLSIHQGQLISPDWSSDMLAAIDCPMSKGWPYGGWTLDMYYIACQPASHHLPGSKPNLQGLGGGGGGTVQDRGLVRVYWASCRSTSTSDLDSKPHGATSVDK</sequence>